<dbReference type="Pfam" id="PF13344">
    <property type="entry name" value="Hydrolase_6"/>
    <property type="match status" value="1"/>
</dbReference>
<dbReference type="AlphaFoldDB" id="A0A9D1N8U2"/>
<reference evidence="5" key="1">
    <citation type="submission" date="2020-10" db="EMBL/GenBank/DDBJ databases">
        <authorList>
            <person name="Gilroy R."/>
        </authorList>
    </citation>
    <scope>NUCLEOTIDE SEQUENCE</scope>
    <source>
        <strain evidence="5">10406</strain>
    </source>
</reference>
<keyword evidence="1 4" id="KW-0460">Magnesium</keyword>
<dbReference type="GO" id="GO:0016791">
    <property type="term" value="F:phosphatase activity"/>
    <property type="evidence" value="ECO:0007669"/>
    <property type="project" value="TreeGrafter"/>
</dbReference>
<dbReference type="EC" id="3.1.3.-" evidence="1"/>
<keyword evidence="5" id="KW-0378">Hydrolase</keyword>
<evidence type="ECO:0000313" key="5">
    <source>
        <dbReference type="EMBL" id="HIU98400.1"/>
    </source>
</evidence>
<feature type="active site" description="Proton donor" evidence="2">
    <location>
        <position position="15"/>
    </location>
</feature>
<name>A0A9D1N8U2_9FIRM</name>
<dbReference type="PANTHER" id="PTHR19288:SF46">
    <property type="entry name" value="HALOACID DEHALOGENASE-LIKE HYDROLASE DOMAIN-CONTAINING PROTEIN 2"/>
    <property type="match status" value="1"/>
</dbReference>
<comment type="cofactor">
    <cofactor evidence="4">
        <name>Mg(2+)</name>
        <dbReference type="ChEBI" id="CHEBI:18420"/>
    </cofactor>
    <text evidence="4">Divalent metal ions. Mg(2+) is the most effective.</text>
</comment>
<dbReference type="PIRSF" id="PIRSF000915">
    <property type="entry name" value="PGP-type_phosphatase"/>
    <property type="match status" value="1"/>
</dbReference>
<evidence type="ECO:0000256" key="4">
    <source>
        <dbReference type="PIRSR" id="PIRSR000915-3"/>
    </source>
</evidence>
<feature type="active site" description="Nucleophile" evidence="2">
    <location>
        <position position="13"/>
    </location>
</feature>
<dbReference type="NCBIfam" id="TIGR01460">
    <property type="entry name" value="HAD-SF-IIA"/>
    <property type="match status" value="1"/>
</dbReference>
<gene>
    <name evidence="5" type="ORF">IAC73_00975</name>
</gene>
<dbReference type="Gene3D" id="3.40.50.1000">
    <property type="entry name" value="HAD superfamily/HAD-like"/>
    <property type="match status" value="2"/>
</dbReference>
<dbReference type="EMBL" id="DVOE01000011">
    <property type="protein sequence ID" value="HIU98400.1"/>
    <property type="molecule type" value="Genomic_DNA"/>
</dbReference>
<accession>A0A9D1N8U2</accession>
<dbReference type="Proteomes" id="UP000886857">
    <property type="component" value="Unassembled WGS sequence"/>
</dbReference>
<dbReference type="GO" id="GO:0046872">
    <property type="term" value="F:metal ion binding"/>
    <property type="evidence" value="ECO:0007669"/>
    <property type="project" value="UniProtKB-KW"/>
</dbReference>
<organism evidence="5 6">
    <name type="scientific">Candidatus Limadaptatus stercoripullorum</name>
    <dbReference type="NCBI Taxonomy" id="2840846"/>
    <lineage>
        <taxon>Bacteria</taxon>
        <taxon>Bacillati</taxon>
        <taxon>Bacillota</taxon>
        <taxon>Clostridia</taxon>
        <taxon>Eubacteriales</taxon>
        <taxon>Candidatus Limadaptatus</taxon>
    </lineage>
</organism>
<evidence type="ECO:0000256" key="3">
    <source>
        <dbReference type="PIRSR" id="PIRSR000915-2"/>
    </source>
</evidence>
<comment type="similarity">
    <text evidence="1">Belongs to the HAD-like hydrolase superfamily. NagD family.</text>
</comment>
<feature type="binding site" evidence="3">
    <location>
        <position position="185"/>
    </location>
    <ligand>
        <name>substrate</name>
    </ligand>
</feature>
<feature type="binding site" evidence="4">
    <location>
        <position position="210"/>
    </location>
    <ligand>
        <name>Mg(2+)</name>
        <dbReference type="ChEBI" id="CHEBI:18420"/>
    </ligand>
</feature>
<dbReference type="GO" id="GO:0005737">
    <property type="term" value="C:cytoplasm"/>
    <property type="evidence" value="ECO:0007669"/>
    <property type="project" value="TreeGrafter"/>
</dbReference>
<protein>
    <recommendedName>
        <fullName evidence="1">Acid sugar phosphatase</fullName>
        <ecNumber evidence="1">3.1.3.-</ecNumber>
    </recommendedName>
</protein>
<keyword evidence="1 4" id="KW-0479">Metal-binding</keyword>
<comment type="function">
    <text evidence="1">Catalyzes the dephosphorylation of 2-6 carbon acid sugars in vitro.</text>
</comment>
<evidence type="ECO:0000256" key="1">
    <source>
        <dbReference type="PIRNR" id="PIRNR000915"/>
    </source>
</evidence>
<evidence type="ECO:0000313" key="6">
    <source>
        <dbReference type="Proteomes" id="UP000886857"/>
    </source>
</evidence>
<dbReference type="Pfam" id="PF13242">
    <property type="entry name" value="Hydrolase_like"/>
    <property type="match status" value="1"/>
</dbReference>
<evidence type="ECO:0000256" key="2">
    <source>
        <dbReference type="PIRSR" id="PIRSR000915-1"/>
    </source>
</evidence>
<dbReference type="PANTHER" id="PTHR19288">
    <property type="entry name" value="4-NITROPHENYLPHOSPHATASE-RELATED"/>
    <property type="match status" value="1"/>
</dbReference>
<feature type="binding site" evidence="4">
    <location>
        <position position="13"/>
    </location>
    <ligand>
        <name>Mg(2+)</name>
        <dbReference type="ChEBI" id="CHEBI:18420"/>
    </ligand>
</feature>
<reference evidence="5" key="2">
    <citation type="journal article" date="2021" name="PeerJ">
        <title>Extensive microbial diversity within the chicken gut microbiome revealed by metagenomics and culture.</title>
        <authorList>
            <person name="Gilroy R."/>
            <person name="Ravi A."/>
            <person name="Getino M."/>
            <person name="Pursley I."/>
            <person name="Horton D.L."/>
            <person name="Alikhan N.F."/>
            <person name="Baker D."/>
            <person name="Gharbi K."/>
            <person name="Hall N."/>
            <person name="Watson M."/>
            <person name="Adriaenssens E.M."/>
            <person name="Foster-Nyarko E."/>
            <person name="Jarju S."/>
            <person name="Secka A."/>
            <person name="Antonio M."/>
            <person name="Oren A."/>
            <person name="Chaudhuri R.R."/>
            <person name="La Ragione R."/>
            <person name="Hildebrand F."/>
            <person name="Pallen M.J."/>
        </authorList>
    </citation>
    <scope>NUCLEOTIDE SEQUENCE</scope>
    <source>
        <strain evidence="5">10406</strain>
    </source>
</reference>
<feature type="binding site" evidence="4">
    <location>
        <position position="15"/>
    </location>
    <ligand>
        <name>Mg(2+)</name>
        <dbReference type="ChEBI" id="CHEBI:18420"/>
    </ligand>
</feature>
<comment type="caution">
    <text evidence="5">The sequence shown here is derived from an EMBL/GenBank/DDBJ whole genome shotgun (WGS) entry which is preliminary data.</text>
</comment>
<dbReference type="InterPro" id="IPR023214">
    <property type="entry name" value="HAD_sf"/>
</dbReference>
<proteinExistence type="inferred from homology"/>
<sequence length="262" mass="28888">MKNLCDVELFLFDLDGTVYIGDNEIDGAFAAVNELRSMGRKVCFFTNNSSRKHTDYVERLNRLGLPVTPDEVYTSGQVTCEYLLEHHPGEKVFLLGNDRLREEFSDYGIPLSEEDPDIAVIGFDTSLTYDKLYRFCGYVDRGLPYFATHPDNFCPAPGCPMPDVGALTEAVRLTVGRAPDLVMGKPYPAAGERIAARFGIVPERIAMVGDRLYTDIAFGNNCGFVSVLVLTGETDAETAEKSEIKADIVLPAVRDLPAAARK</sequence>
<dbReference type="InterPro" id="IPR036412">
    <property type="entry name" value="HAD-like_sf"/>
</dbReference>
<dbReference type="SUPFAM" id="SSF56784">
    <property type="entry name" value="HAD-like"/>
    <property type="match status" value="1"/>
</dbReference>
<dbReference type="InterPro" id="IPR006357">
    <property type="entry name" value="HAD-SF_hydro_IIA"/>
</dbReference>